<evidence type="ECO:0000259" key="1">
    <source>
        <dbReference type="Pfam" id="PF17803"/>
    </source>
</evidence>
<dbReference type="EMBL" id="UGOW01000001">
    <property type="protein sequence ID" value="STY18435.1"/>
    <property type="molecule type" value="Genomic_DNA"/>
</dbReference>
<accession>A0A378KV24</accession>
<name>A0A378KV24_9GAMM</name>
<reference evidence="2 3" key="1">
    <citation type="submission" date="2018-06" db="EMBL/GenBank/DDBJ databases">
        <authorList>
            <consortium name="Pathogen Informatics"/>
            <person name="Doyle S."/>
        </authorList>
    </citation>
    <scope>NUCLEOTIDE SEQUENCE [LARGE SCALE GENOMIC DNA]</scope>
    <source>
        <strain evidence="2 3">NCTC12376</strain>
    </source>
</reference>
<sequence length="2667" mass="267854">MLTQAVIGVVRALNGILEKVNAHGEAHIVKSGAPLHQGDILTLLSGEAYIQFIEGFPEALALNKPFPLDGISPVLKFGSLNANEEIIKEALAKGIDPSLVLDILGATAAGVDVLGSGSESYYLDPIYSAGLVFSGYSNLPLALDNYKSELDPQGIVFRPILETITADSFVIPDIVIPPSVINGIFIGDVTEPGGLNNSIPGAPKFTAQITSIDGFVPDGKTGPLGTFTMDASGKWTYELHDNSPFVDALKAGEVRVVTFDAVATDGTTQKITVTIHGTNDAPNALPENSTVLEDTTLTGNLLINDSDPEGDPITITTFSIEGDTTVYQAGQTVTINGKGELVIKANGDFSFTPSPDYNGPIPTTTYKMSDGTMENSTTLSLTIRSVNDAPDGTDENITTTEDTPVVIKTTDFGFTDPKDNPADSLQAVKINTLPLEGTLILHGAAVTAGQIISVADINGGSLVYIPATNMNGAINFTFQVQDSGGTLNGGVDLDPTPNTLTINVTPVNDAPINTIPVTQNVNEDLTLVFNTANGNAISLTDIDSASVTTTISVAHGSLMALATAGVTITNNGTGTVTLVGSPANITTALNGLSYTPVADYNGADSLTIVTSDGALSDTDSIAITVNPVVDIANDAITLNEDTVTTYDVNNNDTFENAGHTITAIDGTAIAVGGTVAVANGTVLLNTNGTLSFTPTANYNGSTSFTYTVTSGGVTETATVNLTVNPVNDAPINSVPGAQTTNEDTAQVFSSANGNAISLTDIDSASVTTTISVAHGSLTALATAGVTITNNGTGSVTLTGSPAAITTALDGLSYTPVADYNGADSLTVVTSDGALSDTDNIAITVNPVVDIANDAITVNEDTVATYDVNNNDTFENAGHTITAINGTAIAVGGTVAVANGTVLLNADGTLSFTPAANYNGSTSFTYTVTSGGVTETATVNLTVNPVNDAPTNSVPGAQTTNEDTAQVFSSANGNAISLTDIDSASVTTTISVAHGSLTALATAGVTITNNGTGTVTLVGTPANITTALDGLSYTPVADYNGSDSLTVVTSDGALNDTDSIAITVTPVVDIANDAITLNEDTVATYDVNNNDTFENAGHTITAINSTAIAVGGTVGVANGTVLLNANGTLSFTPTANYNGSTSFTYTVTSGGVTETATVNVTVNPVNDAPTNSVPGAQTTNEDTAQVFSSANGNAISLTDIDSASVTTTISVAHGSLTALATAGVMISNNGTDSVTLTGSPAAITTALDGLSYTPVADYNGADSLTIVTSDGALSDTDSIAITVNPVVDIANDAATFNEDTVANLDVNANDTFENAGHTITAINGTAVDEGSTVVVANGTVLLNGDGTLSFTPTANYNGSTSFTYTVTSGGVTETATVNLTVNPVNDAPTNSVPGAQSTNEDTAQVFSSANGNAISLTDIDSASVTTTISVAHGSLTALATAGVTITNNGTGSVTLTGSPAAITTALDGLSYIPVADYNGADSLTVVTSDGTLSDTDNIAITVNPVVDIANDAITLNEDTVATYDVNNNDTFENAGHTITAIDGTAITAGNTVTVANGTVLLNNDGTLSFTPTANYNGSTSFTYTVTSGGVTETATVNVTVNPVNDAPTNSVPGAQTTNEDTAQVFSSANGNAISLTDIDSASVTTTISVAHGSLTALATAGVTITNNGTGTVTLVGSPANITTALNGLTYIPVADYNGSDSLTIVTSDGALSDTDNLAITVNPVVDIANDAIIMNEDTVANYDVNNNDTFENAGHTITAINGTAIAYGGTVAVANGTVLLNADGTLSFTPAVNYNGSTSFTYTVTSGGFTETATVNLTVNPVNDAPTNSVPGAQSTNEDTARVFSSANGNAISLTDIDSASVTTTISVAHGSLTALATAGVTITNNGTGTVTLVGSPANITTALNGLSYTPVADYNGADSLTVVTSDGALSDTDNIAITVNPVVDIANDAITLNEDTVATYDVNNNDTFENAGHTITAINGTAIAVGGTVAVANGTVLLNANGTLSFTPAANYNGSTSFTYTVTSGGVTETATVNLTVNPVNDAPTNSVPGAQTTNEDTAQVFSSANGNAISLTDIDSASVTTTISVAHGSLTALATAGVTITNNGTGTVTLVGSPANITIALNGLSYTPVADYNGADSLTVVTSDGALSDTDNIAITVNPVVDIANDAITLNEDTVANYDVNNNDTFENAGHTITAINGTSIAVGGTVGVANGTVLLNANGTLSFTPIANYNGSTSFTYTVTSGGVTETATVNLTVNPVNDAPINSFPGAQTTNEDTAQVFSSANGNAISLTDIDSASVTTTVSVNHGTLTLSAAAVDAAAAAGVTISNNGTGNLTLVGAPNNINTVLNGLSYHPIADYNGADNLTIVTSDGALSDTDSIAITVNPVVDIANDAITLNEDTVATYDVNNNDTFENAGHTITAINGTAIAVGGTVAVANGTVLLNANGTLSFTPTANYNGSTSFTYTVTSGGVTETATVNLTVNPVNDAPTNSVPGAQSTNEDTARVFSSANGNAISLTDIDSASVTTTISVAHGSLTALATAGVTITNNGTGTVTLVGSPANITTALNGLSYTPVADYNGADSLTVITSDGTLSDTDNIAITVNPVVDIANDAITLNEDTVANYDVNNNDTFENAGHTITAINGTAIAVGGTVGVANGTVLLNATVP</sequence>
<organism evidence="2 3">
    <name type="scientific">Legionella quateirensis</name>
    <dbReference type="NCBI Taxonomy" id="45072"/>
    <lineage>
        <taxon>Bacteria</taxon>
        <taxon>Pseudomonadati</taxon>
        <taxon>Pseudomonadota</taxon>
        <taxon>Gammaproteobacteria</taxon>
        <taxon>Legionellales</taxon>
        <taxon>Legionellaceae</taxon>
        <taxon>Legionella</taxon>
    </lineage>
</organism>
<dbReference type="Gene3D" id="2.60.40.10">
    <property type="entry name" value="Immunoglobulins"/>
    <property type="match status" value="1"/>
</dbReference>
<dbReference type="Pfam" id="PF17963">
    <property type="entry name" value="Big_9"/>
    <property type="match status" value="9"/>
</dbReference>
<dbReference type="Pfam" id="PF17803">
    <property type="entry name" value="Cadherin_4"/>
    <property type="match status" value="2"/>
</dbReference>
<dbReference type="Gene3D" id="2.60.40.1200">
    <property type="match status" value="1"/>
</dbReference>
<proteinExistence type="predicted"/>
<dbReference type="Gene3D" id="2.60.40.3440">
    <property type="match status" value="9"/>
</dbReference>
<dbReference type="Proteomes" id="UP000254230">
    <property type="component" value="Unassembled WGS sequence"/>
</dbReference>
<dbReference type="InterPro" id="IPR040853">
    <property type="entry name" value="RapA2_cadherin-like"/>
</dbReference>
<dbReference type="STRING" id="45072.Lqua_2627"/>
<feature type="domain" description="RapA2 cadherin-like" evidence="1">
    <location>
        <begin position="378"/>
        <end position="442"/>
    </location>
</feature>
<dbReference type="NCBIfam" id="TIGR01965">
    <property type="entry name" value="VCBS_repeat"/>
    <property type="match status" value="1"/>
</dbReference>
<evidence type="ECO:0000313" key="3">
    <source>
        <dbReference type="Proteomes" id="UP000254230"/>
    </source>
</evidence>
<feature type="domain" description="RapA2 cadherin-like" evidence="1">
    <location>
        <begin position="270"/>
        <end position="351"/>
    </location>
</feature>
<evidence type="ECO:0000313" key="2">
    <source>
        <dbReference type="EMBL" id="STY18435.1"/>
    </source>
</evidence>
<dbReference type="NCBIfam" id="NF012211">
    <property type="entry name" value="tand_rpt_95"/>
    <property type="match status" value="11"/>
</dbReference>
<protein>
    <submittedName>
        <fullName evidence="2">Structural toxin protein RtxA</fullName>
    </submittedName>
</protein>
<dbReference type="InterPro" id="IPR010221">
    <property type="entry name" value="VCBS_dom"/>
</dbReference>
<gene>
    <name evidence="2" type="primary">rtxA-2</name>
    <name evidence="2" type="ORF">NCTC12376_02254</name>
</gene>
<dbReference type="OrthoDB" id="5904351at2"/>
<dbReference type="InterPro" id="IPR013783">
    <property type="entry name" value="Ig-like_fold"/>
</dbReference>
<dbReference type="RefSeq" id="WP_115148754.1">
    <property type="nucleotide sequence ID" value="NZ_UGOW01000001.1"/>
</dbReference>